<feature type="domain" description="BACK" evidence="3">
    <location>
        <begin position="6"/>
        <end position="105"/>
    </location>
</feature>
<dbReference type="SMART" id="SM00875">
    <property type="entry name" value="BACK"/>
    <property type="match status" value="1"/>
</dbReference>
<dbReference type="InterPro" id="IPR011705">
    <property type="entry name" value="BACK"/>
</dbReference>
<evidence type="ECO:0000313" key="5">
    <source>
        <dbReference type="Proteomes" id="UP000821853"/>
    </source>
</evidence>
<protein>
    <recommendedName>
        <fullName evidence="3">BACK domain-containing protein</fullName>
    </recommendedName>
</protein>
<accession>A0A9J6G7S4</accession>
<evidence type="ECO:0000259" key="3">
    <source>
        <dbReference type="SMART" id="SM00875"/>
    </source>
</evidence>
<keyword evidence="5" id="KW-1185">Reference proteome</keyword>
<organism evidence="4 5">
    <name type="scientific">Haemaphysalis longicornis</name>
    <name type="common">Bush tick</name>
    <dbReference type="NCBI Taxonomy" id="44386"/>
    <lineage>
        <taxon>Eukaryota</taxon>
        <taxon>Metazoa</taxon>
        <taxon>Ecdysozoa</taxon>
        <taxon>Arthropoda</taxon>
        <taxon>Chelicerata</taxon>
        <taxon>Arachnida</taxon>
        <taxon>Acari</taxon>
        <taxon>Parasitiformes</taxon>
        <taxon>Ixodida</taxon>
        <taxon>Ixodoidea</taxon>
        <taxon>Ixodidae</taxon>
        <taxon>Haemaphysalinae</taxon>
        <taxon>Haemaphysalis</taxon>
    </lineage>
</organism>
<evidence type="ECO:0000256" key="1">
    <source>
        <dbReference type="ARBA" id="ARBA00022441"/>
    </source>
</evidence>
<dbReference type="PANTHER" id="PTHR45632:SF3">
    <property type="entry name" value="KELCH-LIKE PROTEIN 32"/>
    <property type="match status" value="1"/>
</dbReference>
<dbReference type="PANTHER" id="PTHR45632">
    <property type="entry name" value="LD33804P"/>
    <property type="match status" value="1"/>
</dbReference>
<dbReference type="AlphaFoldDB" id="A0A9J6G7S4"/>
<sequence length="139" mass="15986">MSLENCISIQKVMKCYNCFDLESETYRYLMQPFVEISKGSQEFFKLDIDEVESLLSDENVNVARQGSVLKPALRWVEFNPVNQEQHIARLLTCVRTGLVDTDFVKKRKTRQYDVGSEACKPIVTDSLCFLYGLSDCVPQ</sequence>
<evidence type="ECO:0000256" key="2">
    <source>
        <dbReference type="ARBA" id="ARBA00022737"/>
    </source>
</evidence>
<comment type="caution">
    <text evidence="4">The sequence shown here is derived from an EMBL/GenBank/DDBJ whole genome shotgun (WGS) entry which is preliminary data.</text>
</comment>
<keyword evidence="1" id="KW-0880">Kelch repeat</keyword>
<dbReference type="VEuPathDB" id="VectorBase:HLOH_054885"/>
<dbReference type="Proteomes" id="UP000821853">
    <property type="component" value="Chromosome 3"/>
</dbReference>
<evidence type="ECO:0000313" key="4">
    <source>
        <dbReference type="EMBL" id="KAH9370761.1"/>
    </source>
</evidence>
<dbReference type="EMBL" id="JABSTR010000005">
    <property type="protein sequence ID" value="KAH9370761.1"/>
    <property type="molecule type" value="Genomic_DNA"/>
</dbReference>
<keyword evidence="2" id="KW-0677">Repeat</keyword>
<name>A0A9J6G7S4_HAELO</name>
<reference evidence="4 5" key="1">
    <citation type="journal article" date="2020" name="Cell">
        <title>Large-Scale Comparative Analyses of Tick Genomes Elucidate Their Genetic Diversity and Vector Capacities.</title>
        <authorList>
            <consortium name="Tick Genome and Microbiome Consortium (TIGMIC)"/>
            <person name="Jia N."/>
            <person name="Wang J."/>
            <person name="Shi W."/>
            <person name="Du L."/>
            <person name="Sun Y."/>
            <person name="Zhan W."/>
            <person name="Jiang J.F."/>
            <person name="Wang Q."/>
            <person name="Zhang B."/>
            <person name="Ji P."/>
            <person name="Bell-Sakyi L."/>
            <person name="Cui X.M."/>
            <person name="Yuan T.T."/>
            <person name="Jiang B.G."/>
            <person name="Yang W.F."/>
            <person name="Lam T.T."/>
            <person name="Chang Q.C."/>
            <person name="Ding S.J."/>
            <person name="Wang X.J."/>
            <person name="Zhu J.G."/>
            <person name="Ruan X.D."/>
            <person name="Zhao L."/>
            <person name="Wei J.T."/>
            <person name="Ye R.Z."/>
            <person name="Que T.C."/>
            <person name="Du C.H."/>
            <person name="Zhou Y.H."/>
            <person name="Cheng J.X."/>
            <person name="Dai P.F."/>
            <person name="Guo W.B."/>
            <person name="Han X.H."/>
            <person name="Huang E.J."/>
            <person name="Li L.F."/>
            <person name="Wei W."/>
            <person name="Gao Y.C."/>
            <person name="Liu J.Z."/>
            <person name="Shao H.Z."/>
            <person name="Wang X."/>
            <person name="Wang C.C."/>
            <person name="Yang T.C."/>
            <person name="Huo Q.B."/>
            <person name="Li W."/>
            <person name="Chen H.Y."/>
            <person name="Chen S.E."/>
            <person name="Zhou L.G."/>
            <person name="Ni X.B."/>
            <person name="Tian J.H."/>
            <person name="Sheng Y."/>
            <person name="Liu T."/>
            <person name="Pan Y.S."/>
            <person name="Xia L.Y."/>
            <person name="Li J."/>
            <person name="Zhao F."/>
            <person name="Cao W.C."/>
        </authorList>
    </citation>
    <scope>NUCLEOTIDE SEQUENCE [LARGE SCALE GENOMIC DNA]</scope>
    <source>
        <strain evidence="4">HaeL-2018</strain>
    </source>
</reference>
<dbReference type="Gene3D" id="1.25.40.420">
    <property type="match status" value="1"/>
</dbReference>
<dbReference type="OrthoDB" id="191037at2759"/>
<dbReference type="Pfam" id="PF07707">
    <property type="entry name" value="BACK"/>
    <property type="match status" value="1"/>
</dbReference>
<gene>
    <name evidence="4" type="ORF">HPB48_016189</name>
</gene>
<proteinExistence type="predicted"/>